<dbReference type="Pfam" id="PF03469">
    <property type="entry name" value="XH"/>
    <property type="match status" value="1"/>
</dbReference>
<evidence type="ECO:0000256" key="1">
    <source>
        <dbReference type="ARBA" id="ARBA00023054"/>
    </source>
</evidence>
<feature type="domain" description="XS" evidence="5">
    <location>
        <begin position="155"/>
        <end position="240"/>
    </location>
</feature>
<evidence type="ECO:0000313" key="9">
    <source>
        <dbReference type="Proteomes" id="UP000623129"/>
    </source>
</evidence>
<dbReference type="EMBL" id="SWLB01000010">
    <property type="protein sequence ID" value="KAF3333644.1"/>
    <property type="molecule type" value="Genomic_DNA"/>
</dbReference>
<evidence type="ECO:0000259" key="5">
    <source>
        <dbReference type="Pfam" id="PF03468"/>
    </source>
</evidence>
<organism evidence="8 9">
    <name type="scientific">Carex littledalei</name>
    <dbReference type="NCBI Taxonomy" id="544730"/>
    <lineage>
        <taxon>Eukaryota</taxon>
        <taxon>Viridiplantae</taxon>
        <taxon>Streptophyta</taxon>
        <taxon>Embryophyta</taxon>
        <taxon>Tracheophyta</taxon>
        <taxon>Spermatophyta</taxon>
        <taxon>Magnoliopsida</taxon>
        <taxon>Liliopsida</taxon>
        <taxon>Poales</taxon>
        <taxon>Cyperaceae</taxon>
        <taxon>Cyperoideae</taxon>
        <taxon>Cariceae</taxon>
        <taxon>Carex</taxon>
        <taxon>Carex subgen. Euthyceras</taxon>
    </lineage>
</organism>
<dbReference type="InterPro" id="IPR005381">
    <property type="entry name" value="Znf-XS_domain"/>
</dbReference>
<feature type="region of interest" description="Disordered" evidence="4">
    <location>
        <begin position="130"/>
        <end position="150"/>
    </location>
</feature>
<dbReference type="OrthoDB" id="1892195at2759"/>
<feature type="domain" description="Factor of DNA methylation 1-5/IDN2" evidence="6">
    <location>
        <begin position="514"/>
        <end position="642"/>
    </location>
</feature>
<dbReference type="AlphaFoldDB" id="A0A833VTZ2"/>
<dbReference type="PANTHER" id="PTHR21596:SF51">
    <property type="entry name" value="OS01G0147700 PROTEIN"/>
    <property type="match status" value="1"/>
</dbReference>
<dbReference type="Gene3D" id="3.30.70.2890">
    <property type="entry name" value="XS domain"/>
    <property type="match status" value="1"/>
</dbReference>
<gene>
    <name evidence="8" type="ORF">FCM35_KLT01335</name>
</gene>
<reference evidence="8" key="1">
    <citation type="submission" date="2020-01" db="EMBL/GenBank/DDBJ databases">
        <title>Genome sequence of Kobresia littledalei, the first chromosome-level genome in the family Cyperaceae.</title>
        <authorList>
            <person name="Qu G."/>
        </authorList>
    </citation>
    <scope>NUCLEOTIDE SEQUENCE</scope>
    <source>
        <strain evidence="8">C.B.Clarke</strain>
        <tissue evidence="8">Leaf</tissue>
    </source>
</reference>
<proteinExistence type="predicted"/>
<protein>
    <submittedName>
        <fullName evidence="8">Factor of DNA methylation 1-like protein</fullName>
    </submittedName>
</protein>
<comment type="caution">
    <text evidence="8">The sequence shown here is derived from an EMBL/GenBank/DDBJ whole genome shotgun (WGS) entry which is preliminary data.</text>
</comment>
<keyword evidence="9" id="KW-1185">Reference proteome</keyword>
<evidence type="ECO:0000259" key="6">
    <source>
        <dbReference type="Pfam" id="PF03469"/>
    </source>
</evidence>
<dbReference type="Pfam" id="PF03468">
    <property type="entry name" value="XS"/>
    <property type="match status" value="1"/>
</dbReference>
<dbReference type="InterPro" id="IPR005380">
    <property type="entry name" value="XS_domain"/>
</dbReference>
<dbReference type="InterPro" id="IPR038588">
    <property type="entry name" value="XS_domain_sf"/>
</dbReference>
<dbReference type="Pfam" id="PF03470">
    <property type="entry name" value="zf-XS"/>
    <property type="match status" value="1"/>
</dbReference>
<feature type="domain" description="Zinc finger-XS" evidence="7">
    <location>
        <begin position="60"/>
        <end position="104"/>
    </location>
</feature>
<dbReference type="Proteomes" id="UP000623129">
    <property type="component" value="Unassembled WGS sequence"/>
</dbReference>
<dbReference type="GO" id="GO:0080188">
    <property type="term" value="P:gene silencing by siRNA-directed DNA methylation"/>
    <property type="evidence" value="ECO:0007669"/>
    <property type="project" value="InterPro"/>
</dbReference>
<evidence type="ECO:0000313" key="8">
    <source>
        <dbReference type="EMBL" id="KAF3333644.1"/>
    </source>
</evidence>
<evidence type="ECO:0000256" key="4">
    <source>
        <dbReference type="SAM" id="MobiDB-lite"/>
    </source>
</evidence>
<evidence type="ECO:0000259" key="7">
    <source>
        <dbReference type="Pfam" id="PF03470"/>
    </source>
</evidence>
<dbReference type="InterPro" id="IPR005379">
    <property type="entry name" value="FDM1-5/IDN2_XH"/>
</dbReference>
<feature type="coiled-coil region" evidence="3">
    <location>
        <begin position="303"/>
        <end position="358"/>
    </location>
</feature>
<feature type="compositionally biased region" description="Acidic residues" evidence="4">
    <location>
        <begin position="13"/>
        <end position="30"/>
    </location>
</feature>
<dbReference type="InterPro" id="IPR045177">
    <property type="entry name" value="FDM1-5/IDN2"/>
</dbReference>
<sequence>MPDESDHPSASDPESESESEESELSDSDLEVYEKKSYLQLRSAPVGSQIRVVNPDSTYRCPYCPGKKKRSYTYKDLLAHATGVGGSTTSSRRKPREVAHHRALARYLKSDIGNGTSVVVGTSNGKVATSFSAEASTSRAQPIEQNEQPHQQTNEELFVWPWTGVLTSLVNEDLTRFNPEEIVPLHERAIIVRFQDNWSGFKDAIAFENYFRAKKCGKKEFLADPFGEGAFGWITREEDYRGQNIVGNYLRGKQELELRTVDDVAKQGSKETIKTVAMLASQIEAKNRFLYDLEVKFNETALQMSLLEEEKKRLHDSYNEARESAHRIFEENEKLKHDLDSKKKEIESRTRELDRLEAASEGDKRRLYDEKQKAAMENSSLEMASMVQKRADEEVLKLVEDQKREKEEAFAKLLQLEKQLHEKQELELEIEQLNGTLKVMKHLEGEGDETDQAIHEKMAKLNDKLELEKKRLEDLSGDLIKKERQRNDELQDIRKELIAGLEDILSGQKTLIGIKRMGELDEKPFHAACKRRCSYEDAEMRAAELISQWQEELKKPAWHPYKRVEIGGVTKEVVDEDDPQLRSLWLDFGDDVCNAVKTALAELNEYNPSGRYVVQELWNFKEGRKATLKEVLQYIIRQWKNKRPRT</sequence>
<evidence type="ECO:0000256" key="2">
    <source>
        <dbReference type="ARBA" id="ARBA00023158"/>
    </source>
</evidence>
<feature type="region of interest" description="Disordered" evidence="4">
    <location>
        <begin position="1"/>
        <end position="30"/>
    </location>
</feature>
<keyword evidence="2" id="KW-0943">RNA-mediated gene silencing</keyword>
<evidence type="ECO:0000256" key="3">
    <source>
        <dbReference type="SAM" id="Coils"/>
    </source>
</evidence>
<feature type="coiled-coil region" evidence="3">
    <location>
        <begin position="388"/>
        <end position="499"/>
    </location>
</feature>
<accession>A0A833VTZ2</accession>
<name>A0A833VTZ2_9POAL</name>
<keyword evidence="1 3" id="KW-0175">Coiled coil</keyword>
<dbReference type="PANTHER" id="PTHR21596">
    <property type="entry name" value="RIBONUCLEASE P SUBUNIT P38"/>
    <property type="match status" value="1"/>
</dbReference>